<evidence type="ECO:0000313" key="2">
    <source>
        <dbReference type="EMBL" id="SPR11816.1"/>
    </source>
</evidence>
<sequence length="335" mass="37033">MHVIIQNIEIKQGIIMNPFSIAAAKALSFATQSMSDAVECVNKIMLNSVSANCNVTTFRKIPPADNLFAGTYSILACNSSKIDPYMLLSKTLDSIRMFGITDNPDRLHECTGQEVLTSSNAISCEKNELLYEHNVPNYDDSIQNTVVRYCISSCKMINCNLIKLKEFCSGIGCDNYDNTTYSKATFDDITVSSSVNFVNVTTSPEEENFFISAPETVAGVIVPWIVPTVLAASGCIALYGIYHLCSSKNKTSSLPVNSVDVGTNANTSVKNLNAEKIPTYFLDNDEQAHLYEDPKTCKYEEAAYDDTALPISGQDAIRLRLYNNILHTSYHNLYY</sequence>
<evidence type="ECO:0000313" key="3">
    <source>
        <dbReference type="Proteomes" id="UP000244943"/>
    </source>
</evidence>
<keyword evidence="1" id="KW-0472">Membrane</keyword>
<dbReference type="AlphaFoldDB" id="A0A2U3RF04"/>
<name>A0A2U3RF04_ORITS</name>
<keyword evidence="1" id="KW-1133">Transmembrane helix</keyword>
<dbReference type="Proteomes" id="UP000244943">
    <property type="component" value="Chromosome I"/>
</dbReference>
<proteinExistence type="predicted"/>
<keyword evidence="1" id="KW-0812">Transmembrane</keyword>
<gene>
    <name evidence="2" type="ORF">UT76HP_02026</name>
</gene>
<organism evidence="2 3">
    <name type="scientific">Orientia tsutsugamushi</name>
    <name type="common">Rickettsia tsutsugamushi</name>
    <dbReference type="NCBI Taxonomy" id="784"/>
    <lineage>
        <taxon>Bacteria</taxon>
        <taxon>Pseudomonadati</taxon>
        <taxon>Pseudomonadota</taxon>
        <taxon>Alphaproteobacteria</taxon>
        <taxon>Rickettsiales</taxon>
        <taxon>Rickettsiaceae</taxon>
        <taxon>Rickettsieae</taxon>
        <taxon>Orientia</taxon>
    </lineage>
</organism>
<evidence type="ECO:0000256" key="1">
    <source>
        <dbReference type="SAM" id="Phobius"/>
    </source>
</evidence>
<protein>
    <submittedName>
        <fullName evidence="2">Uncharacterized protein</fullName>
    </submittedName>
</protein>
<accession>A0A2U3RF04</accession>
<reference evidence="3" key="1">
    <citation type="submission" date="2018-03" db="EMBL/GenBank/DDBJ databases">
        <authorList>
            <person name="Batty M. E."/>
            <person name="Batty M E."/>
        </authorList>
    </citation>
    <scope>NUCLEOTIDE SEQUENCE [LARGE SCALE GENOMIC DNA]</scope>
</reference>
<dbReference type="EMBL" id="LS398552">
    <property type="protein sequence ID" value="SPR11816.1"/>
    <property type="molecule type" value="Genomic_DNA"/>
</dbReference>
<feature type="transmembrane region" description="Helical" evidence="1">
    <location>
        <begin position="221"/>
        <end position="242"/>
    </location>
</feature>